<evidence type="ECO:0000256" key="8">
    <source>
        <dbReference type="ARBA" id="ARBA00022676"/>
    </source>
</evidence>
<evidence type="ECO:0000256" key="1">
    <source>
        <dbReference type="ARBA" id="ARBA00004236"/>
    </source>
</evidence>
<dbReference type="GO" id="GO:0006508">
    <property type="term" value="P:proteolysis"/>
    <property type="evidence" value="ECO:0007669"/>
    <property type="project" value="UniProtKB-KW"/>
</dbReference>
<comment type="pathway">
    <text evidence="2">Cell wall biogenesis; peptidoglycan biosynthesis.</text>
</comment>
<evidence type="ECO:0000259" key="20">
    <source>
        <dbReference type="Pfam" id="PF00912"/>
    </source>
</evidence>
<dbReference type="GO" id="GO:0009252">
    <property type="term" value="P:peptidoglycan biosynthetic process"/>
    <property type="evidence" value="ECO:0007669"/>
    <property type="project" value="UniProtKB-KW"/>
</dbReference>
<evidence type="ECO:0000313" key="21">
    <source>
        <dbReference type="EMBL" id="CDN32819.1"/>
    </source>
</evidence>
<comment type="similarity">
    <text evidence="3">In the C-terminal section; belongs to the transpeptidase family.</text>
</comment>
<comment type="subcellular location">
    <subcellularLocation>
        <location evidence="1">Cell membrane</location>
    </subcellularLocation>
</comment>
<evidence type="ECO:0000256" key="12">
    <source>
        <dbReference type="ARBA" id="ARBA00022984"/>
    </source>
</evidence>
<dbReference type="InterPro" id="IPR012338">
    <property type="entry name" value="Beta-lactam/transpept-like"/>
</dbReference>
<evidence type="ECO:0000256" key="4">
    <source>
        <dbReference type="ARBA" id="ARBA00007739"/>
    </source>
</evidence>
<keyword evidence="14" id="KW-0511">Multifunctional enzyme</keyword>
<sequence>MGNIRERMRNPRRESRASKIFWSLVLAPFAVVAVIIVLIIAGAFGKLPTFEELENPRSNIATEIISSDGEVIGNFFVENRSYIDYGDLSPYLVQALVATEDSRFYSHSGIDFLGLARVGFKTVLMGDKGQGGGSTISQQLAKNLYPRDTVVSRGVAKVGRLFIAKFKEWITATMLEYNYTKEEIIAMYLNTVEFGANAFGVKSAARTFFNKYPSELTLEESAMLVGMVNKPTRYNPKLNPQYALERRNTVIERMYQAGTIDNERAKESKSKPIELDYRPISHNAGTGTYFREMIRQLMTAKEPERRSFSNDWDYQVAVDKWKNDPRYGWCNKNTKADGEKYNLYKDGLKITVTVNAKMQRYAEEAMWEQMKDNIQPQFDNQRKGYKNIFFNIKTDEQQAIINSAMMQSERGRKMRAEGVSREDIIAAFNKPERMTVFTYKGERDTTMTPRDSIIHYKAILRSGFTAIDPATGYVLAYVGGTSFKHFKYDMASQGRRQVGSTVKPFIYTFAIDHLGYNPCTLVPNLEVTIDTGSGEPWSPREAGKVEYDGELHPLKWGLAMSRNNYSAWIMKQSSPQAVTDLIHKFGISGWIDPVVAVCVGTPEVTVLEMVSAFATFANRGVHIDPFFITRIEDRQGNVLATFSPTSNDVISEQTAFTMLGMMQNNINAGTGGGLRSRFGIRSEIGGKTGTTNNNADAWFIAVAPKIAAGAWVGGEDRATHIINRGEGSAVALPIVGKFLQKIYADKSLGITPEDKFLPPIGVVRYDCEEGAPTESRRSERESEFFD</sequence>
<evidence type="ECO:0000256" key="13">
    <source>
        <dbReference type="ARBA" id="ARBA00023136"/>
    </source>
</evidence>
<dbReference type="STRING" id="1433126.BN938_2752"/>
<organism evidence="21 22">
    <name type="scientific">Mucinivorans hirudinis</name>
    <dbReference type="NCBI Taxonomy" id="1433126"/>
    <lineage>
        <taxon>Bacteria</taxon>
        <taxon>Pseudomonadati</taxon>
        <taxon>Bacteroidota</taxon>
        <taxon>Bacteroidia</taxon>
        <taxon>Bacteroidales</taxon>
        <taxon>Rikenellaceae</taxon>
        <taxon>Mucinivorans</taxon>
    </lineage>
</organism>
<comment type="catalytic activity">
    <reaction evidence="16">
        <text>Preferential cleavage: (Ac)2-L-Lys-D-Ala-|-D-Ala. Also transpeptidation of peptidyl-alanyl moieties that are N-acyl substituents of D-alanine.</text>
        <dbReference type="EC" id="3.4.16.4"/>
    </reaction>
</comment>
<protein>
    <submittedName>
        <fullName evidence="21">Monofunctional biosynthetic peptidoglycan transglycosylase</fullName>
        <ecNumber evidence="21">2.4.2.-</ecNumber>
    </submittedName>
</protein>
<dbReference type="Proteomes" id="UP000027616">
    <property type="component" value="Chromosome I"/>
</dbReference>
<gene>
    <name evidence="21" type="ORF">BN938_2752</name>
</gene>
<evidence type="ECO:0000256" key="17">
    <source>
        <dbReference type="ARBA" id="ARBA00049902"/>
    </source>
</evidence>
<dbReference type="Gene3D" id="3.40.710.10">
    <property type="entry name" value="DD-peptidase/beta-lactamase superfamily"/>
    <property type="match status" value="1"/>
</dbReference>
<dbReference type="AlphaFoldDB" id="A0A060REM7"/>
<reference evidence="21 22" key="1">
    <citation type="journal article" date="2015" name="Genome Announc.">
        <title>Complete Genome Sequence of the Novel Leech Symbiont Mucinivorans hirudinis M3T.</title>
        <authorList>
            <person name="Nelson M.C."/>
            <person name="Bomar L."/>
            <person name="Graf J."/>
        </authorList>
    </citation>
    <scope>NUCLEOTIDE SEQUENCE [LARGE SCALE GENOMIC DNA]</scope>
    <source>
        <strain evidence="22">M3</strain>
    </source>
</reference>
<dbReference type="Pfam" id="PF00912">
    <property type="entry name" value="Transgly"/>
    <property type="match status" value="1"/>
</dbReference>
<evidence type="ECO:0000256" key="11">
    <source>
        <dbReference type="ARBA" id="ARBA00022960"/>
    </source>
</evidence>
<keyword evidence="13 18" id="KW-0472">Membrane</keyword>
<keyword evidence="15" id="KW-0961">Cell wall biogenesis/degradation</keyword>
<keyword evidence="7" id="KW-0645">Protease</keyword>
<feature type="transmembrane region" description="Helical" evidence="18">
    <location>
        <begin position="20"/>
        <end position="44"/>
    </location>
</feature>
<keyword evidence="10" id="KW-0378">Hydrolase</keyword>
<evidence type="ECO:0000256" key="7">
    <source>
        <dbReference type="ARBA" id="ARBA00022670"/>
    </source>
</evidence>
<dbReference type="GO" id="GO:0008360">
    <property type="term" value="P:regulation of cell shape"/>
    <property type="evidence" value="ECO:0007669"/>
    <property type="project" value="UniProtKB-KW"/>
</dbReference>
<evidence type="ECO:0000256" key="14">
    <source>
        <dbReference type="ARBA" id="ARBA00023268"/>
    </source>
</evidence>
<dbReference type="HOGENOM" id="CLU_006354_2_4_10"/>
<evidence type="ECO:0000256" key="3">
    <source>
        <dbReference type="ARBA" id="ARBA00007090"/>
    </source>
</evidence>
<dbReference type="EC" id="2.4.2.-" evidence="21"/>
<evidence type="ECO:0000256" key="16">
    <source>
        <dbReference type="ARBA" id="ARBA00034000"/>
    </source>
</evidence>
<dbReference type="EMBL" id="HG934468">
    <property type="protein sequence ID" value="CDN32819.1"/>
    <property type="molecule type" value="Genomic_DNA"/>
</dbReference>
<dbReference type="GO" id="GO:0030288">
    <property type="term" value="C:outer membrane-bounded periplasmic space"/>
    <property type="evidence" value="ECO:0007669"/>
    <property type="project" value="TreeGrafter"/>
</dbReference>
<dbReference type="PANTHER" id="PTHR32282:SF11">
    <property type="entry name" value="PENICILLIN-BINDING PROTEIN 1B"/>
    <property type="match status" value="1"/>
</dbReference>
<keyword evidence="22" id="KW-1185">Reference proteome</keyword>
<evidence type="ECO:0000256" key="5">
    <source>
        <dbReference type="ARBA" id="ARBA00022475"/>
    </source>
</evidence>
<keyword evidence="5" id="KW-1003">Cell membrane</keyword>
<keyword evidence="11" id="KW-0133">Cell shape</keyword>
<keyword evidence="18" id="KW-0812">Transmembrane</keyword>
<keyword evidence="6" id="KW-0121">Carboxypeptidase</keyword>
<dbReference type="PANTHER" id="PTHR32282">
    <property type="entry name" value="BINDING PROTEIN TRANSPEPTIDASE, PUTATIVE-RELATED"/>
    <property type="match status" value="1"/>
</dbReference>
<dbReference type="KEGG" id="rbc:BN938_2752"/>
<dbReference type="SUPFAM" id="SSF56601">
    <property type="entry name" value="beta-lactamase/transpeptidase-like"/>
    <property type="match status" value="1"/>
</dbReference>
<feature type="domain" description="Penicillin-binding protein transpeptidase" evidence="19">
    <location>
        <begin position="464"/>
        <end position="707"/>
    </location>
</feature>
<evidence type="ECO:0000256" key="18">
    <source>
        <dbReference type="SAM" id="Phobius"/>
    </source>
</evidence>
<proteinExistence type="inferred from homology"/>
<dbReference type="InterPro" id="IPR001460">
    <property type="entry name" value="PCN-bd_Tpept"/>
</dbReference>
<accession>A0A060REM7</accession>
<evidence type="ECO:0000256" key="15">
    <source>
        <dbReference type="ARBA" id="ARBA00023316"/>
    </source>
</evidence>
<feature type="domain" description="Glycosyl transferase family 51" evidence="20">
    <location>
        <begin position="69"/>
        <end position="254"/>
    </location>
</feature>
<keyword evidence="18" id="KW-1133">Transmembrane helix</keyword>
<dbReference type="InterPro" id="IPR036950">
    <property type="entry name" value="PBP_transglycosylase"/>
</dbReference>
<dbReference type="eggNOG" id="COG5009">
    <property type="taxonomic scope" value="Bacteria"/>
</dbReference>
<evidence type="ECO:0000313" key="22">
    <source>
        <dbReference type="Proteomes" id="UP000027616"/>
    </source>
</evidence>
<dbReference type="Gene3D" id="1.10.3810.10">
    <property type="entry name" value="Biosynthetic peptidoglycan transglycosylase-like"/>
    <property type="match status" value="1"/>
</dbReference>
<evidence type="ECO:0000256" key="9">
    <source>
        <dbReference type="ARBA" id="ARBA00022679"/>
    </source>
</evidence>
<dbReference type="OrthoDB" id="9766909at2"/>
<dbReference type="InterPro" id="IPR001264">
    <property type="entry name" value="Glyco_trans_51"/>
</dbReference>
<dbReference type="InterPro" id="IPR050396">
    <property type="entry name" value="Glycosyltr_51/Transpeptidase"/>
</dbReference>
<evidence type="ECO:0000259" key="19">
    <source>
        <dbReference type="Pfam" id="PF00905"/>
    </source>
</evidence>
<dbReference type="GO" id="GO:0008955">
    <property type="term" value="F:peptidoglycan glycosyltransferase activity"/>
    <property type="evidence" value="ECO:0007669"/>
    <property type="project" value="UniProtKB-EC"/>
</dbReference>
<name>A0A060REM7_9BACT</name>
<keyword evidence="12" id="KW-0573">Peptidoglycan synthesis</keyword>
<evidence type="ECO:0000256" key="10">
    <source>
        <dbReference type="ARBA" id="ARBA00022801"/>
    </source>
</evidence>
<dbReference type="PATRIC" id="fig|1433126.3.peg.2723"/>
<dbReference type="GO" id="GO:0009002">
    <property type="term" value="F:serine-type D-Ala-D-Ala carboxypeptidase activity"/>
    <property type="evidence" value="ECO:0007669"/>
    <property type="project" value="UniProtKB-EC"/>
</dbReference>
<dbReference type="GO" id="GO:0005886">
    <property type="term" value="C:plasma membrane"/>
    <property type="evidence" value="ECO:0007669"/>
    <property type="project" value="UniProtKB-SubCell"/>
</dbReference>
<dbReference type="Pfam" id="PF00905">
    <property type="entry name" value="Transpeptidase"/>
    <property type="match status" value="1"/>
</dbReference>
<evidence type="ECO:0000256" key="6">
    <source>
        <dbReference type="ARBA" id="ARBA00022645"/>
    </source>
</evidence>
<comment type="catalytic activity">
    <reaction evidence="17">
        <text>[GlcNAc-(1-&gt;4)-Mur2Ac(oyl-L-Ala-gamma-D-Glu-L-Lys-D-Ala-D-Ala)](n)-di-trans,octa-cis-undecaprenyl diphosphate + beta-D-GlcNAc-(1-&gt;4)-Mur2Ac(oyl-L-Ala-gamma-D-Glu-L-Lys-D-Ala-D-Ala)-di-trans,octa-cis-undecaprenyl diphosphate = [GlcNAc-(1-&gt;4)-Mur2Ac(oyl-L-Ala-gamma-D-Glu-L-Lys-D-Ala-D-Ala)](n+1)-di-trans,octa-cis-undecaprenyl diphosphate + di-trans,octa-cis-undecaprenyl diphosphate + H(+)</text>
        <dbReference type="Rhea" id="RHEA:23708"/>
        <dbReference type="Rhea" id="RHEA-COMP:9602"/>
        <dbReference type="Rhea" id="RHEA-COMP:9603"/>
        <dbReference type="ChEBI" id="CHEBI:15378"/>
        <dbReference type="ChEBI" id="CHEBI:58405"/>
        <dbReference type="ChEBI" id="CHEBI:60033"/>
        <dbReference type="ChEBI" id="CHEBI:78435"/>
        <dbReference type="EC" id="2.4.99.28"/>
    </reaction>
</comment>
<dbReference type="GO" id="GO:0071555">
    <property type="term" value="P:cell wall organization"/>
    <property type="evidence" value="ECO:0007669"/>
    <property type="project" value="UniProtKB-KW"/>
</dbReference>
<keyword evidence="9 21" id="KW-0808">Transferase</keyword>
<evidence type="ECO:0000256" key="2">
    <source>
        <dbReference type="ARBA" id="ARBA00004752"/>
    </source>
</evidence>
<dbReference type="SUPFAM" id="SSF53955">
    <property type="entry name" value="Lysozyme-like"/>
    <property type="match status" value="1"/>
</dbReference>
<dbReference type="InterPro" id="IPR023346">
    <property type="entry name" value="Lysozyme-like_dom_sf"/>
</dbReference>
<comment type="similarity">
    <text evidence="4">In the N-terminal section; belongs to the glycosyltransferase 51 family.</text>
</comment>
<keyword evidence="8 21" id="KW-0328">Glycosyltransferase</keyword>
<dbReference type="GO" id="GO:0008658">
    <property type="term" value="F:penicillin binding"/>
    <property type="evidence" value="ECO:0007669"/>
    <property type="project" value="InterPro"/>
</dbReference>